<protein>
    <submittedName>
        <fullName evidence="1">Uncharacterized protein</fullName>
    </submittedName>
</protein>
<dbReference type="AlphaFoldDB" id="A0A6J4TG43"/>
<feature type="non-terminal residue" evidence="1">
    <location>
        <position position="1"/>
    </location>
</feature>
<accession>A0A6J4TG43</accession>
<reference evidence="1" key="1">
    <citation type="submission" date="2020-02" db="EMBL/GenBank/DDBJ databases">
        <authorList>
            <person name="Meier V. D."/>
        </authorList>
    </citation>
    <scope>NUCLEOTIDE SEQUENCE</scope>
    <source>
        <strain evidence="1">AVDCRST_MAG73</strain>
    </source>
</reference>
<proteinExistence type="predicted"/>
<sequence length="37" mass="4265">CRTGTWRTTRKPPPIPACRIRRRFRLLCLATRGSPGL</sequence>
<gene>
    <name evidence="1" type="ORF">AVDCRST_MAG73-199</name>
</gene>
<name>A0A6J4TG43_9BACT</name>
<dbReference type="EMBL" id="CADCWE010000015">
    <property type="protein sequence ID" value="CAA9522245.1"/>
    <property type="molecule type" value="Genomic_DNA"/>
</dbReference>
<evidence type="ECO:0000313" key="1">
    <source>
        <dbReference type="EMBL" id="CAA9522245.1"/>
    </source>
</evidence>
<feature type="non-terminal residue" evidence="1">
    <location>
        <position position="37"/>
    </location>
</feature>
<organism evidence="1">
    <name type="scientific">uncultured Thermomicrobiales bacterium</name>
    <dbReference type="NCBI Taxonomy" id="1645740"/>
    <lineage>
        <taxon>Bacteria</taxon>
        <taxon>Pseudomonadati</taxon>
        <taxon>Thermomicrobiota</taxon>
        <taxon>Thermomicrobia</taxon>
        <taxon>Thermomicrobiales</taxon>
        <taxon>environmental samples</taxon>
    </lineage>
</organism>